<reference evidence="2" key="2">
    <citation type="submission" date="2015-06" db="UniProtKB">
        <authorList>
            <consortium name="EnsemblMetazoa"/>
        </authorList>
    </citation>
    <scope>IDENTIFICATION</scope>
</reference>
<proteinExistence type="predicted"/>
<feature type="compositionally biased region" description="Polar residues" evidence="1">
    <location>
        <begin position="49"/>
        <end position="76"/>
    </location>
</feature>
<feature type="compositionally biased region" description="Basic and acidic residues" evidence="1">
    <location>
        <begin position="15"/>
        <end position="24"/>
    </location>
</feature>
<dbReference type="AlphaFoldDB" id="T1GG28"/>
<accession>T1GG28</accession>
<dbReference type="Proteomes" id="UP000015102">
    <property type="component" value="Unassembled WGS sequence"/>
</dbReference>
<dbReference type="HOGENOM" id="CLU_2443363_0_0_1"/>
<evidence type="ECO:0000313" key="3">
    <source>
        <dbReference type="Proteomes" id="UP000015102"/>
    </source>
</evidence>
<reference evidence="3" key="1">
    <citation type="submission" date="2013-02" db="EMBL/GenBank/DDBJ databases">
        <authorList>
            <person name="Hughes D."/>
        </authorList>
    </citation>
    <scope>NUCLEOTIDE SEQUENCE</scope>
    <source>
        <strain>Durham</strain>
        <strain evidence="3">NC isolate 2 -- Noor lab</strain>
    </source>
</reference>
<dbReference type="EMBL" id="CAQQ02014028">
    <property type="status" value="NOT_ANNOTATED_CDS"/>
    <property type="molecule type" value="Genomic_DNA"/>
</dbReference>
<keyword evidence="3" id="KW-1185">Reference proteome</keyword>
<evidence type="ECO:0000313" key="2">
    <source>
        <dbReference type="EnsemblMetazoa" id="MESCA002334-PA"/>
    </source>
</evidence>
<protein>
    <submittedName>
        <fullName evidence="2">Uncharacterized protein</fullName>
    </submittedName>
</protein>
<sequence>MVGSSGEGHQTKRSSKLDEQRKMVDQISNKTSLDNSSKLTMPFHLLMSHPTNNRSYQTKAKQSIHSNKKPAQTPRNPTKAHLIKSIIPFS</sequence>
<feature type="region of interest" description="Disordered" evidence="1">
    <location>
        <begin position="1"/>
        <end position="36"/>
    </location>
</feature>
<feature type="region of interest" description="Disordered" evidence="1">
    <location>
        <begin position="48"/>
        <end position="90"/>
    </location>
</feature>
<feature type="compositionally biased region" description="Polar residues" evidence="1">
    <location>
        <begin position="26"/>
        <end position="36"/>
    </location>
</feature>
<evidence type="ECO:0000256" key="1">
    <source>
        <dbReference type="SAM" id="MobiDB-lite"/>
    </source>
</evidence>
<organism evidence="2 3">
    <name type="scientific">Megaselia scalaris</name>
    <name type="common">Humpbacked fly</name>
    <name type="synonym">Phora scalaris</name>
    <dbReference type="NCBI Taxonomy" id="36166"/>
    <lineage>
        <taxon>Eukaryota</taxon>
        <taxon>Metazoa</taxon>
        <taxon>Ecdysozoa</taxon>
        <taxon>Arthropoda</taxon>
        <taxon>Hexapoda</taxon>
        <taxon>Insecta</taxon>
        <taxon>Pterygota</taxon>
        <taxon>Neoptera</taxon>
        <taxon>Endopterygota</taxon>
        <taxon>Diptera</taxon>
        <taxon>Brachycera</taxon>
        <taxon>Muscomorpha</taxon>
        <taxon>Platypezoidea</taxon>
        <taxon>Phoridae</taxon>
        <taxon>Megaseliini</taxon>
        <taxon>Megaselia</taxon>
    </lineage>
</organism>
<dbReference type="EnsemblMetazoa" id="MESCA002334-RA">
    <property type="protein sequence ID" value="MESCA002334-PA"/>
    <property type="gene ID" value="MESCA002334"/>
</dbReference>
<name>T1GG28_MEGSC</name>